<dbReference type="PANTHER" id="PTHR31447">
    <property type="entry name" value="HYDROXYPROLINE-RICH GLYCOPROTEIN FAMILY PROTEIN-RELATED"/>
    <property type="match status" value="1"/>
</dbReference>
<dbReference type="InterPro" id="IPR037151">
    <property type="entry name" value="AlkB-like_sf"/>
</dbReference>
<comment type="caution">
    <text evidence="3">The sequence shown here is derived from an EMBL/GenBank/DDBJ whole genome shotgun (WGS) entry which is preliminary data.</text>
</comment>
<proteinExistence type="inferred from homology"/>
<dbReference type="SUPFAM" id="SSF51197">
    <property type="entry name" value="Clavaminate synthase-like"/>
    <property type="match status" value="1"/>
</dbReference>
<protein>
    <submittedName>
        <fullName evidence="3">Uncharacterized protein</fullName>
    </submittedName>
</protein>
<sequence>MGKREGVLRRLRGEFATANAIIEALCCHLKAVGEPGEYDSVLGSIEQIRSSWDPILRRQRFSVAEVGYLTRRQQQNAVRMRGGGNNFMRGDFNGKSEADNFEIGQGSTQGAAAHADDKAEAAGSCRVDGSELARDEKQNLQVSPKTYDATEICGGESINIAEGLKQYENLFDDSEISKLITLVNGLRHSGWRGQLQGQTFVTSKRPMNGHGREMIQFGVPIADERLEDAAARGTSKGMVMTNSADVEPIPDLLQNVIERLLTEKVVSIKPDSTIIDFFDEGEHSQPHIWPQCVGRPVCVLFLTECEMSFGWDIAVDYPGGCHQGALKLSLLPGIGMFLFHNNLPLTTKVHGINDNCPEKCLSMLVLQGRSADFSRHAIPSVRKKRILVTFVKSQPKKINTTNIYPFPSRPASSSNWARPPSRPPSHVRTLAPYHFRPIPPTGILPGIVFPAPVALQTASAGWPLGAPPPSRPPSHVRTLAPYHFRPIPPTGVLPGIAFPAPVSLQTASAGWSSSGSSSNLPVSTLSTENIIIEPPALLSEENSIWKPNDRRTLLEAGSSSRARVQWGTVITNGEEHENHDSDK</sequence>
<comment type="similarity">
    <text evidence="1">Belongs to the alkB family.</text>
</comment>
<dbReference type="Gene3D" id="2.60.120.590">
    <property type="entry name" value="Alpha-ketoglutarate-dependent dioxygenase AlkB-like"/>
    <property type="match status" value="1"/>
</dbReference>
<reference evidence="3 4" key="1">
    <citation type="journal article" date="2021" name="Comput. Struct. Biotechnol. J.">
        <title>De novo genome assembly of the potent medicinal plant Rehmannia glutinosa using nanopore technology.</title>
        <authorList>
            <person name="Ma L."/>
            <person name="Dong C."/>
            <person name="Song C."/>
            <person name="Wang X."/>
            <person name="Zheng X."/>
            <person name="Niu Y."/>
            <person name="Chen S."/>
            <person name="Feng W."/>
        </authorList>
    </citation>
    <scope>NUCLEOTIDE SEQUENCE [LARGE SCALE GENOMIC DNA]</scope>
    <source>
        <strain evidence="3">DH-2019</strain>
    </source>
</reference>
<evidence type="ECO:0000313" key="4">
    <source>
        <dbReference type="Proteomes" id="UP001318860"/>
    </source>
</evidence>
<evidence type="ECO:0000313" key="3">
    <source>
        <dbReference type="EMBL" id="KAK6146684.1"/>
    </source>
</evidence>
<accession>A0ABR0WJZ2</accession>
<dbReference type="InterPro" id="IPR044842">
    <property type="entry name" value="ALKBH9B/ALKBH10B-like"/>
</dbReference>
<dbReference type="Proteomes" id="UP001318860">
    <property type="component" value="Unassembled WGS sequence"/>
</dbReference>
<evidence type="ECO:0000256" key="1">
    <source>
        <dbReference type="ARBA" id="ARBA00007879"/>
    </source>
</evidence>
<organism evidence="3 4">
    <name type="scientific">Rehmannia glutinosa</name>
    <name type="common">Chinese foxglove</name>
    <dbReference type="NCBI Taxonomy" id="99300"/>
    <lineage>
        <taxon>Eukaryota</taxon>
        <taxon>Viridiplantae</taxon>
        <taxon>Streptophyta</taxon>
        <taxon>Embryophyta</taxon>
        <taxon>Tracheophyta</taxon>
        <taxon>Spermatophyta</taxon>
        <taxon>Magnoliopsida</taxon>
        <taxon>eudicotyledons</taxon>
        <taxon>Gunneridae</taxon>
        <taxon>Pentapetalae</taxon>
        <taxon>asterids</taxon>
        <taxon>lamiids</taxon>
        <taxon>Lamiales</taxon>
        <taxon>Orobanchaceae</taxon>
        <taxon>Rehmannieae</taxon>
        <taxon>Rehmannia</taxon>
    </lineage>
</organism>
<dbReference type="EMBL" id="JABTTQ020000011">
    <property type="protein sequence ID" value="KAK6146684.1"/>
    <property type="molecule type" value="Genomic_DNA"/>
</dbReference>
<evidence type="ECO:0000256" key="2">
    <source>
        <dbReference type="SAM" id="MobiDB-lite"/>
    </source>
</evidence>
<gene>
    <name evidence="3" type="ORF">DH2020_020553</name>
</gene>
<dbReference type="PANTHER" id="PTHR31447:SF0">
    <property type="entry name" value="HYDROXYPROLINE-RICH GLYCOPROTEIN FAMILY PROTEIN"/>
    <property type="match status" value="1"/>
</dbReference>
<feature type="region of interest" description="Disordered" evidence="2">
    <location>
        <begin position="101"/>
        <end position="125"/>
    </location>
</feature>
<keyword evidence="4" id="KW-1185">Reference proteome</keyword>
<name>A0ABR0WJZ2_REHGL</name>